<dbReference type="SMART" id="SM00028">
    <property type="entry name" value="TPR"/>
    <property type="match status" value="4"/>
</dbReference>
<keyword evidence="4" id="KW-1185">Reference proteome</keyword>
<proteinExistence type="predicted"/>
<gene>
    <name evidence="3" type="ORF">AWB66_01287</name>
</gene>
<dbReference type="Pfam" id="PF13424">
    <property type="entry name" value="TPR_12"/>
    <property type="match status" value="1"/>
</dbReference>
<dbReference type="EMBL" id="FCNZ02000004">
    <property type="protein sequence ID" value="SAL23804.1"/>
    <property type="molecule type" value="Genomic_DNA"/>
</dbReference>
<dbReference type="RefSeq" id="WP_235021009.1">
    <property type="nucleotide sequence ID" value="NZ_FCNZ02000004.1"/>
</dbReference>
<sequence>MKPIGQIASVRVAAGACALDGSAARRLGLAFLLFAALALAAPGVHAQGAQKKSTQGAKTAQTAKIAQTAPTPPDAALTPVARDAEARVRDAETIATLSQEGRLLLARDQVKLDGYAYCSMSVAAAERGDFRDSIEAASRALVVARQTDNANLAALSRRDLAIAYSYAGDLDDAERYAKEAIAAGAKNPEQVLAPAYKVLGDIAARRGDPAAALAQYRVALESASARYRPMVLLSITNAQIASGDAAGARATFEQTSGVKESLLAPLRKRIEGNLLLAEHKPQEALDAFAASASAGGADASYDSLWAHEGMGRAYLALGKRQQARDAWLAALDDSEKIRARFRSDEFKTGLFSDTQTVFEETISLVVEDGDYPLAWTLSERSRSRALLDVVRNRLAANVDEAQLNGRTLSLDDVRGTLRQGEAIVEYHGLPDKMIAWVVRPDGIQGFTLPIARKEMTLAVGDFRNAIIRGRPQALTYGTKLDALLIQPLGVRPGERLIIVPNGALHYMPFQALRNPQGFLIQRHALALAPSASVAVQLVRRQQRIASSLVAFGNPRIAPEFDLPGAEAEVRAIGPLFAQHEAFVQSDVTRKTFSDNAPAGRIVHVATHAQADTVDPLHSRVLLAPAKQPADGPDPMLAQDIYNLKFDSVALVTLSACETALGRIERGDEIMGFTRAFFYAGASALLVSMWPVADDSTSLTMRTFYGSLTKGEEAIDAMREAQLAVLADSRYAHPFYWAPFDLMGNWRLSVAH</sequence>
<evidence type="ECO:0000313" key="4">
    <source>
        <dbReference type="Proteomes" id="UP000054717"/>
    </source>
</evidence>
<evidence type="ECO:0000256" key="1">
    <source>
        <dbReference type="SAM" id="MobiDB-lite"/>
    </source>
</evidence>
<comment type="caution">
    <text evidence="3">The sequence shown here is derived from an EMBL/GenBank/DDBJ whole genome shotgun (WGS) entry which is preliminary data.</text>
</comment>
<dbReference type="Proteomes" id="UP000054717">
    <property type="component" value="Unassembled WGS sequence"/>
</dbReference>
<organism evidence="3 4">
    <name type="scientific">Caballeronia telluris</name>
    <dbReference type="NCBI Taxonomy" id="326475"/>
    <lineage>
        <taxon>Bacteria</taxon>
        <taxon>Pseudomonadati</taxon>
        <taxon>Pseudomonadota</taxon>
        <taxon>Betaproteobacteria</taxon>
        <taxon>Burkholderiales</taxon>
        <taxon>Burkholderiaceae</taxon>
        <taxon>Caballeronia</taxon>
    </lineage>
</organism>
<name>A0A158FVE7_9BURK</name>
<dbReference type="STRING" id="326475.AWB66_01287"/>
<dbReference type="InterPro" id="IPR011990">
    <property type="entry name" value="TPR-like_helical_dom_sf"/>
</dbReference>
<feature type="region of interest" description="Disordered" evidence="1">
    <location>
        <begin position="48"/>
        <end position="76"/>
    </location>
</feature>
<feature type="domain" description="CHAT" evidence="2">
    <location>
        <begin position="476"/>
        <end position="744"/>
    </location>
</feature>
<dbReference type="InterPro" id="IPR019734">
    <property type="entry name" value="TPR_rpt"/>
</dbReference>
<evidence type="ECO:0000313" key="3">
    <source>
        <dbReference type="EMBL" id="SAL23804.1"/>
    </source>
</evidence>
<dbReference type="PANTHER" id="PTHR10098:SF108">
    <property type="entry name" value="TETRATRICOPEPTIDE REPEAT PROTEIN 28"/>
    <property type="match status" value="1"/>
</dbReference>
<dbReference type="PANTHER" id="PTHR10098">
    <property type="entry name" value="RAPSYN-RELATED"/>
    <property type="match status" value="1"/>
</dbReference>
<dbReference type="AlphaFoldDB" id="A0A158FVE7"/>
<reference evidence="3" key="1">
    <citation type="submission" date="2016-01" db="EMBL/GenBank/DDBJ databases">
        <authorList>
            <person name="Peeters Charlotte."/>
        </authorList>
    </citation>
    <scope>NUCLEOTIDE SEQUENCE</scope>
    <source>
        <strain evidence="3">LMG 22936</strain>
    </source>
</reference>
<dbReference type="InterPro" id="IPR024983">
    <property type="entry name" value="CHAT_dom"/>
</dbReference>
<protein>
    <submittedName>
        <fullName evidence="3">CHAT domain protein</fullName>
    </submittedName>
</protein>
<dbReference type="Gene3D" id="1.25.40.10">
    <property type="entry name" value="Tetratricopeptide repeat domain"/>
    <property type="match status" value="1"/>
</dbReference>
<accession>A0A158FVE7</accession>
<dbReference type="Pfam" id="PF12770">
    <property type="entry name" value="CHAT"/>
    <property type="match status" value="1"/>
</dbReference>
<feature type="compositionally biased region" description="Low complexity" evidence="1">
    <location>
        <begin position="49"/>
        <end position="76"/>
    </location>
</feature>
<dbReference type="SUPFAM" id="SSF48452">
    <property type="entry name" value="TPR-like"/>
    <property type="match status" value="2"/>
</dbReference>
<evidence type="ECO:0000259" key="2">
    <source>
        <dbReference type="Pfam" id="PF12770"/>
    </source>
</evidence>